<reference evidence="2" key="2">
    <citation type="submission" date="2002-11" db="EMBL/GenBank/DDBJ databases">
        <title>Oryza sativa nipponbare(GA3) genomic DNA, chromosome 8, PAC clone:P0419H09.</title>
        <authorList>
            <person name="Sasaki T."/>
            <person name="Matsumoto T."/>
            <person name="Katayose Y."/>
        </authorList>
    </citation>
    <scope>NUCLEOTIDE SEQUENCE</scope>
</reference>
<dbReference type="AlphaFoldDB" id="Q6YTS1"/>
<reference evidence="1" key="1">
    <citation type="submission" date="2001-11" db="EMBL/GenBank/DDBJ databases">
        <title>Oryza sativa nipponbare(GA3) genomic DNA, chromosome 8, PAC clone:P0481F05.</title>
        <authorList>
            <person name="Sasaki T."/>
            <person name="Matsumoto T."/>
            <person name="Yamamoto K."/>
        </authorList>
    </citation>
    <scope>NUCLEOTIDE SEQUENCE</scope>
</reference>
<protein>
    <submittedName>
        <fullName evidence="2">Uncharacterized protein</fullName>
    </submittedName>
</protein>
<reference evidence="3" key="4">
    <citation type="journal article" date="2008" name="Nucleic Acids Res.">
        <title>The rice annotation project database (RAP-DB): 2008 update.</title>
        <authorList>
            <consortium name="The rice annotation project (RAP)"/>
        </authorList>
    </citation>
    <scope>GENOME REANNOTATION</scope>
    <source>
        <strain evidence="3">cv. Nipponbare</strain>
    </source>
</reference>
<reference evidence="3" key="3">
    <citation type="journal article" date="2005" name="Nature">
        <title>The map-based sequence of the rice genome.</title>
        <authorList>
            <consortium name="International rice genome sequencing project (IRGSP)"/>
            <person name="Matsumoto T."/>
            <person name="Wu J."/>
            <person name="Kanamori H."/>
            <person name="Katayose Y."/>
            <person name="Fujisawa M."/>
            <person name="Namiki N."/>
            <person name="Mizuno H."/>
            <person name="Yamamoto K."/>
            <person name="Antonio B.A."/>
            <person name="Baba T."/>
            <person name="Sakata K."/>
            <person name="Nagamura Y."/>
            <person name="Aoki H."/>
            <person name="Arikawa K."/>
            <person name="Arita K."/>
            <person name="Bito T."/>
            <person name="Chiden Y."/>
            <person name="Fujitsuka N."/>
            <person name="Fukunaka R."/>
            <person name="Hamada M."/>
            <person name="Harada C."/>
            <person name="Hayashi A."/>
            <person name="Hijishita S."/>
            <person name="Honda M."/>
            <person name="Hosokawa S."/>
            <person name="Ichikawa Y."/>
            <person name="Idonuma A."/>
            <person name="Iijima M."/>
            <person name="Ikeda M."/>
            <person name="Ikeno M."/>
            <person name="Ito K."/>
            <person name="Ito S."/>
            <person name="Ito T."/>
            <person name="Ito Y."/>
            <person name="Ito Y."/>
            <person name="Iwabuchi A."/>
            <person name="Kamiya K."/>
            <person name="Karasawa W."/>
            <person name="Kurita K."/>
            <person name="Katagiri S."/>
            <person name="Kikuta A."/>
            <person name="Kobayashi H."/>
            <person name="Kobayashi N."/>
            <person name="Machita K."/>
            <person name="Maehara T."/>
            <person name="Masukawa M."/>
            <person name="Mizubayashi T."/>
            <person name="Mukai Y."/>
            <person name="Nagasaki H."/>
            <person name="Nagata Y."/>
            <person name="Naito S."/>
            <person name="Nakashima M."/>
            <person name="Nakama Y."/>
            <person name="Nakamichi Y."/>
            <person name="Nakamura M."/>
            <person name="Meguro A."/>
            <person name="Negishi M."/>
            <person name="Ohta I."/>
            <person name="Ohta T."/>
            <person name="Okamoto M."/>
            <person name="Ono N."/>
            <person name="Saji S."/>
            <person name="Sakaguchi M."/>
            <person name="Sakai K."/>
            <person name="Shibata M."/>
            <person name="Shimokawa T."/>
            <person name="Song J."/>
            <person name="Takazaki Y."/>
            <person name="Terasawa K."/>
            <person name="Tsugane M."/>
            <person name="Tsuji K."/>
            <person name="Ueda S."/>
            <person name="Waki K."/>
            <person name="Yamagata H."/>
            <person name="Yamamoto M."/>
            <person name="Yamamoto S."/>
            <person name="Yamane H."/>
            <person name="Yoshiki S."/>
            <person name="Yoshihara R."/>
            <person name="Yukawa K."/>
            <person name="Zhong H."/>
            <person name="Yano M."/>
            <person name="Yuan Q."/>
            <person name="Ouyang S."/>
            <person name="Liu J."/>
            <person name="Jones K.M."/>
            <person name="Gansberger K."/>
            <person name="Moffat K."/>
            <person name="Hill J."/>
            <person name="Bera J."/>
            <person name="Fadrosh D."/>
            <person name="Jin S."/>
            <person name="Johri S."/>
            <person name="Kim M."/>
            <person name="Overton L."/>
            <person name="Reardon M."/>
            <person name="Tsitrin T."/>
            <person name="Vuong H."/>
            <person name="Weaver B."/>
            <person name="Ciecko A."/>
            <person name="Tallon L."/>
            <person name="Jackson J."/>
            <person name="Pai G."/>
            <person name="Aken S.V."/>
            <person name="Utterback T."/>
            <person name="Reidmuller S."/>
            <person name="Feldblyum T."/>
            <person name="Hsiao J."/>
            <person name="Zismann V."/>
            <person name="Iobst S."/>
            <person name="de Vazeille A.R."/>
            <person name="Buell C.R."/>
            <person name="Ying K."/>
            <person name="Li Y."/>
            <person name="Lu T."/>
            <person name="Huang Y."/>
            <person name="Zhao Q."/>
            <person name="Feng Q."/>
            <person name="Zhang L."/>
            <person name="Zhu J."/>
            <person name="Weng Q."/>
            <person name="Mu J."/>
            <person name="Lu Y."/>
            <person name="Fan D."/>
            <person name="Liu Y."/>
            <person name="Guan J."/>
            <person name="Zhang Y."/>
            <person name="Yu S."/>
            <person name="Liu X."/>
            <person name="Zhang Y."/>
            <person name="Hong G."/>
            <person name="Han B."/>
            <person name="Choisne N."/>
            <person name="Demange N."/>
            <person name="Orjeda G."/>
            <person name="Samain S."/>
            <person name="Cattolico L."/>
            <person name="Pelletier E."/>
            <person name="Couloux A."/>
            <person name="Segurens B."/>
            <person name="Wincker P."/>
            <person name="D'Hont A."/>
            <person name="Scarpelli C."/>
            <person name="Weissenbach J."/>
            <person name="Salanoubat M."/>
            <person name="Quetier F."/>
            <person name="Yu Y."/>
            <person name="Kim H.R."/>
            <person name="Rambo T."/>
            <person name="Currie J."/>
            <person name="Collura K."/>
            <person name="Luo M."/>
            <person name="Yang T."/>
            <person name="Ammiraju J.S.S."/>
            <person name="Engler F."/>
            <person name="Soderlund C."/>
            <person name="Wing R.A."/>
            <person name="Palmer L.E."/>
            <person name="de la Bastide M."/>
            <person name="Spiegel L."/>
            <person name="Nascimento L."/>
            <person name="Zutavern T."/>
            <person name="O'Shaughnessy A."/>
            <person name="Dike S."/>
            <person name="Dedhia N."/>
            <person name="Preston R."/>
            <person name="Balija V."/>
            <person name="McCombie W.R."/>
            <person name="Chow T."/>
            <person name="Chen H."/>
            <person name="Chung M."/>
            <person name="Chen C."/>
            <person name="Shaw J."/>
            <person name="Wu H."/>
            <person name="Hsiao K."/>
            <person name="Chao Y."/>
            <person name="Chu M."/>
            <person name="Cheng C."/>
            <person name="Hour A."/>
            <person name="Lee P."/>
            <person name="Lin S."/>
            <person name="Lin Y."/>
            <person name="Liou J."/>
            <person name="Liu S."/>
            <person name="Hsing Y."/>
            <person name="Raghuvanshi S."/>
            <person name="Mohanty A."/>
            <person name="Bharti A.K."/>
            <person name="Gaur A."/>
            <person name="Gupta V."/>
            <person name="Kumar D."/>
            <person name="Ravi V."/>
            <person name="Vij S."/>
            <person name="Kapur A."/>
            <person name="Khurana P."/>
            <person name="Khurana P."/>
            <person name="Khurana J.P."/>
            <person name="Tyagi A.K."/>
            <person name="Gaikwad K."/>
            <person name="Singh A."/>
            <person name="Dalal V."/>
            <person name="Srivastava S."/>
            <person name="Dixit A."/>
            <person name="Pal A.K."/>
            <person name="Ghazi I.A."/>
            <person name="Yadav M."/>
            <person name="Pandit A."/>
            <person name="Bhargava A."/>
            <person name="Sureshbabu K."/>
            <person name="Batra K."/>
            <person name="Sharma T.R."/>
            <person name="Mohapatra T."/>
            <person name="Singh N.K."/>
            <person name="Messing J."/>
            <person name="Nelson A.B."/>
            <person name="Fuks G."/>
            <person name="Kavchok S."/>
            <person name="Keizer G."/>
            <person name="Linton E."/>
            <person name="Llaca V."/>
            <person name="Song R."/>
            <person name="Tanyolac B."/>
            <person name="Young S."/>
            <person name="Ho-Il K."/>
            <person name="Hahn J.H."/>
            <person name="Sangsakoo G."/>
            <person name="Vanavichit A."/>
            <person name="de Mattos Luiz.A.T."/>
            <person name="Zimmer P.D."/>
            <person name="Malone G."/>
            <person name="Dellagostin O."/>
            <person name="de Oliveira A.C."/>
            <person name="Bevan M."/>
            <person name="Bancroft I."/>
            <person name="Minx P."/>
            <person name="Cordum H."/>
            <person name="Wilson R."/>
            <person name="Cheng Z."/>
            <person name="Jin W."/>
            <person name="Jiang J."/>
            <person name="Leong S.A."/>
            <person name="Iwama H."/>
            <person name="Gojobori T."/>
            <person name="Itoh T."/>
            <person name="Niimura Y."/>
            <person name="Fujii Y."/>
            <person name="Habara T."/>
            <person name="Sakai H."/>
            <person name="Sato Y."/>
            <person name="Wilson G."/>
            <person name="Kumar K."/>
            <person name="McCouch S."/>
            <person name="Juretic N."/>
            <person name="Hoen D."/>
            <person name="Wright S."/>
            <person name="Bruskiewich R."/>
            <person name="Bureau T."/>
            <person name="Miyao A."/>
            <person name="Hirochika H."/>
            <person name="Nishikawa T."/>
            <person name="Kadowaki K."/>
            <person name="Sugiura M."/>
            <person name="Burr B."/>
            <person name="Sasaki T."/>
        </authorList>
    </citation>
    <scope>NUCLEOTIDE SEQUENCE [LARGE SCALE GENOMIC DNA]</scope>
    <source>
        <strain evidence="3">cv. Nipponbare</strain>
    </source>
</reference>
<accession>Q6YTS1</accession>
<gene>
    <name evidence="2" type="ORF">P0419H09.31</name>
    <name evidence="1" type="ORF">P0481F05.1</name>
</gene>
<organism evidence="2 3">
    <name type="scientific">Oryza sativa subsp. japonica</name>
    <name type="common">Rice</name>
    <dbReference type="NCBI Taxonomy" id="39947"/>
    <lineage>
        <taxon>Eukaryota</taxon>
        <taxon>Viridiplantae</taxon>
        <taxon>Streptophyta</taxon>
        <taxon>Embryophyta</taxon>
        <taxon>Tracheophyta</taxon>
        <taxon>Spermatophyta</taxon>
        <taxon>Magnoliopsida</taxon>
        <taxon>Liliopsida</taxon>
        <taxon>Poales</taxon>
        <taxon>Poaceae</taxon>
        <taxon>BOP clade</taxon>
        <taxon>Oryzoideae</taxon>
        <taxon>Oryzeae</taxon>
        <taxon>Oryzinae</taxon>
        <taxon>Oryza</taxon>
        <taxon>Oryza sativa</taxon>
    </lineage>
</organism>
<evidence type="ECO:0000313" key="3">
    <source>
        <dbReference type="Proteomes" id="UP000000763"/>
    </source>
</evidence>
<name>Q6YTS1_ORYSJ</name>
<proteinExistence type="predicted"/>
<evidence type="ECO:0000313" key="2">
    <source>
        <dbReference type="EMBL" id="BAD10720.1"/>
    </source>
</evidence>
<dbReference type="Proteomes" id="UP000000763">
    <property type="component" value="Chromosome 8"/>
</dbReference>
<dbReference type="EMBL" id="AP005918">
    <property type="protein sequence ID" value="BAD10720.1"/>
    <property type="molecule type" value="Genomic_DNA"/>
</dbReference>
<evidence type="ECO:0000313" key="1">
    <source>
        <dbReference type="EMBL" id="BAD09306.1"/>
    </source>
</evidence>
<dbReference type="EMBL" id="AP004376">
    <property type="protein sequence ID" value="BAD09306.1"/>
    <property type="molecule type" value="Genomic_DNA"/>
</dbReference>
<sequence>MMLTAHDAFYGVCQFIVRMDSCSLTNVRTLFLSAVLCQDQPRTAKGRFIFVRNSAWIASA</sequence>